<dbReference type="Gene3D" id="3.40.50.2300">
    <property type="match status" value="2"/>
</dbReference>
<feature type="chain" id="PRO_5039587065" evidence="6">
    <location>
        <begin position="21"/>
        <end position="395"/>
    </location>
</feature>
<sequence length="395" mass="41485">MGRRILSVALAAMMAFSLTACGGSKTGAVTAAEDTTAAGSASGTTAETSAAPGSEAGKPVKIMFVNYGTQGDASISDIVVDALKDFCGRTGSEYNVYDCNSDASLLTPAMLDICGSGDYDLVITGYYNMLEGAEEAAAKYPDQKILLYDTEADYTDGKNANVRSVSSKQNECAFLAGALAALLTESDAELANPDKTVGYVGAAENTAILDFLVGYIEGVNYVDSSINVLYSFVGNWSDTAKAKELGLMQFQQGADVSFSVCGAAGLGVAEAAKQADAYNIGVDYDVAGSIKTTNPDTAEHVVTSAVKDFYTIMMKELDSIDAGTIQWGSHTEYDYAGGGCQLVDNEYFEKEVPQEVKDQYYAITEKLAAGEIKVGTAIGASQEEIDQYKAEAAPF</sequence>
<evidence type="ECO:0000256" key="6">
    <source>
        <dbReference type="SAM" id="SignalP"/>
    </source>
</evidence>
<gene>
    <name evidence="8" type="ORF">DFR60_11687</name>
</gene>
<keyword evidence="2" id="KW-1003">Cell membrane</keyword>
<evidence type="ECO:0000256" key="5">
    <source>
        <dbReference type="ARBA" id="ARBA00023288"/>
    </source>
</evidence>
<name>A0A2V3XWW1_9FIRM</name>
<dbReference type="GO" id="GO:0005886">
    <property type="term" value="C:plasma membrane"/>
    <property type="evidence" value="ECO:0007669"/>
    <property type="project" value="UniProtKB-SubCell"/>
</dbReference>
<keyword evidence="4" id="KW-0472">Membrane</keyword>
<evidence type="ECO:0000256" key="1">
    <source>
        <dbReference type="ARBA" id="ARBA00004236"/>
    </source>
</evidence>
<feature type="signal peptide" evidence="6">
    <location>
        <begin position="1"/>
        <end position="20"/>
    </location>
</feature>
<dbReference type="InterPro" id="IPR050957">
    <property type="entry name" value="BMP_lipoprotein"/>
</dbReference>
<organism evidence="8 9">
    <name type="scientific">Hungatella effluvii</name>
    <dbReference type="NCBI Taxonomy" id="1096246"/>
    <lineage>
        <taxon>Bacteria</taxon>
        <taxon>Bacillati</taxon>
        <taxon>Bacillota</taxon>
        <taxon>Clostridia</taxon>
        <taxon>Lachnospirales</taxon>
        <taxon>Lachnospiraceae</taxon>
        <taxon>Hungatella</taxon>
    </lineage>
</organism>
<comment type="caution">
    <text evidence="8">The sequence shown here is derived from an EMBL/GenBank/DDBJ whole genome shotgun (WGS) entry which is preliminary data.</text>
</comment>
<dbReference type="PANTHER" id="PTHR34296:SF2">
    <property type="entry name" value="ABC TRANSPORTER GUANOSINE-BINDING PROTEIN NUPN"/>
    <property type="match status" value="1"/>
</dbReference>
<proteinExistence type="predicted"/>
<keyword evidence="9" id="KW-1185">Reference proteome</keyword>
<evidence type="ECO:0000313" key="8">
    <source>
        <dbReference type="EMBL" id="PXX48612.1"/>
    </source>
</evidence>
<keyword evidence="3 6" id="KW-0732">Signal</keyword>
<dbReference type="RefSeq" id="WP_110325181.1">
    <property type="nucleotide sequence ID" value="NZ_QJKD01000016.1"/>
</dbReference>
<dbReference type="Pfam" id="PF02608">
    <property type="entry name" value="Bmp"/>
    <property type="match status" value="1"/>
</dbReference>
<dbReference type="AlphaFoldDB" id="A0A2V3XWW1"/>
<evidence type="ECO:0000256" key="2">
    <source>
        <dbReference type="ARBA" id="ARBA00022475"/>
    </source>
</evidence>
<reference evidence="8 9" key="1">
    <citation type="submission" date="2018-05" db="EMBL/GenBank/DDBJ databases">
        <title>Genomic Encyclopedia of Type Strains, Phase IV (KMG-IV): sequencing the most valuable type-strain genomes for metagenomic binning, comparative biology and taxonomic classification.</title>
        <authorList>
            <person name="Goeker M."/>
        </authorList>
    </citation>
    <scope>NUCLEOTIDE SEQUENCE [LARGE SCALE GENOMIC DNA]</scope>
    <source>
        <strain evidence="8 9">DSM 24995</strain>
    </source>
</reference>
<feature type="domain" description="ABC transporter substrate-binding protein PnrA-like" evidence="7">
    <location>
        <begin position="60"/>
        <end position="358"/>
    </location>
</feature>
<dbReference type="PANTHER" id="PTHR34296">
    <property type="entry name" value="TRANSCRIPTIONAL ACTIVATOR PROTEIN MED"/>
    <property type="match status" value="1"/>
</dbReference>
<dbReference type="EMBL" id="QJKD01000016">
    <property type="protein sequence ID" value="PXX48612.1"/>
    <property type="molecule type" value="Genomic_DNA"/>
</dbReference>
<evidence type="ECO:0000313" key="9">
    <source>
        <dbReference type="Proteomes" id="UP000248057"/>
    </source>
</evidence>
<accession>A0A2V3XWW1</accession>
<evidence type="ECO:0000256" key="4">
    <source>
        <dbReference type="ARBA" id="ARBA00023136"/>
    </source>
</evidence>
<dbReference type="Proteomes" id="UP000248057">
    <property type="component" value="Unassembled WGS sequence"/>
</dbReference>
<evidence type="ECO:0000256" key="3">
    <source>
        <dbReference type="ARBA" id="ARBA00022729"/>
    </source>
</evidence>
<dbReference type="InterPro" id="IPR003760">
    <property type="entry name" value="PnrA-like"/>
</dbReference>
<protein>
    <submittedName>
        <fullName evidence="8">Basic membrane protein A</fullName>
    </submittedName>
</protein>
<evidence type="ECO:0000259" key="7">
    <source>
        <dbReference type="Pfam" id="PF02608"/>
    </source>
</evidence>
<comment type="subcellular location">
    <subcellularLocation>
        <location evidence="1">Cell membrane</location>
    </subcellularLocation>
</comment>
<dbReference type="GeneID" id="86064051"/>
<dbReference type="PROSITE" id="PS51257">
    <property type="entry name" value="PROKAR_LIPOPROTEIN"/>
    <property type="match status" value="1"/>
</dbReference>
<keyword evidence="5" id="KW-0449">Lipoprotein</keyword>